<dbReference type="PANTHER" id="PTHR43311">
    <property type="entry name" value="GLUTAMATE--TRNA LIGASE"/>
    <property type="match status" value="1"/>
</dbReference>
<dbReference type="Gene3D" id="3.40.50.620">
    <property type="entry name" value="HUPs"/>
    <property type="match status" value="1"/>
</dbReference>
<evidence type="ECO:0000256" key="3">
    <source>
        <dbReference type="ARBA" id="ARBA00022741"/>
    </source>
</evidence>
<evidence type="ECO:0000313" key="9">
    <source>
        <dbReference type="EMBL" id="MFC6792356.1"/>
    </source>
</evidence>
<dbReference type="Pfam" id="PF00749">
    <property type="entry name" value="tRNA-synt_1c"/>
    <property type="match status" value="1"/>
</dbReference>
<dbReference type="NCBIfam" id="NF004315">
    <property type="entry name" value="PRK05710.1-4"/>
    <property type="match status" value="1"/>
</dbReference>
<dbReference type="InterPro" id="IPR014729">
    <property type="entry name" value="Rossmann-like_a/b/a_fold"/>
</dbReference>
<keyword evidence="4" id="KW-0862">Zinc</keyword>
<proteinExistence type="inferred from homology"/>
<keyword evidence="3 7" id="KW-0547">Nucleotide-binding</keyword>
<evidence type="ECO:0000259" key="8">
    <source>
        <dbReference type="Pfam" id="PF00749"/>
    </source>
</evidence>
<evidence type="ECO:0000256" key="4">
    <source>
        <dbReference type="ARBA" id="ARBA00022833"/>
    </source>
</evidence>
<comment type="caution">
    <text evidence="9">The sequence shown here is derived from an EMBL/GenBank/DDBJ whole genome shotgun (WGS) entry which is preliminary data.</text>
</comment>
<keyword evidence="5 7" id="KW-0067">ATP-binding</keyword>
<evidence type="ECO:0000256" key="7">
    <source>
        <dbReference type="RuleBase" id="RU363037"/>
    </source>
</evidence>
<dbReference type="PANTHER" id="PTHR43311:SF1">
    <property type="entry name" value="GLUTAMYL-Q TRNA(ASP) SYNTHETASE"/>
    <property type="match status" value="1"/>
</dbReference>
<evidence type="ECO:0000256" key="5">
    <source>
        <dbReference type="ARBA" id="ARBA00022840"/>
    </source>
</evidence>
<evidence type="ECO:0000256" key="1">
    <source>
        <dbReference type="ARBA" id="ARBA00022598"/>
    </source>
</evidence>
<sequence length="283" mass="31295">MSGASARLRFAPSPNGRLHLGHAYSALLNARIASDLGGLCLLRIEDIDPARSRAEFTHGIVSDLAWLGLSYRQPVRQQSQHMSEYRAARDQLAAADFAYPCFCSRSEIRARSCACDPDGAPLYPGTCRSLDPRETEARRERGEPHTWRLDMARALPQAQASDELGFFAFERGDERWCPVDPAPWGDAVIARRDVPTSYHLAVVHDDALEGITHVVRGADLEAATALHVVLQRLLGLPTPRYHHHGLIEDEEGRKLAKSRGSPSLAFLREAGTTPCEIRARLGF</sequence>
<keyword evidence="10" id="KW-1185">Reference proteome</keyword>
<evidence type="ECO:0000313" key="10">
    <source>
        <dbReference type="Proteomes" id="UP001596292"/>
    </source>
</evidence>
<accession>A0ABW2BSQ8</accession>
<dbReference type="InterPro" id="IPR020058">
    <property type="entry name" value="Glu/Gln-tRNA-synth_Ib_cat-dom"/>
</dbReference>
<name>A0ABW2BSQ8_9HYPH</name>
<feature type="domain" description="Glutamyl/glutaminyl-tRNA synthetase class Ib catalytic" evidence="8">
    <location>
        <begin position="7"/>
        <end position="265"/>
    </location>
</feature>
<dbReference type="GO" id="GO:0016874">
    <property type="term" value="F:ligase activity"/>
    <property type="evidence" value="ECO:0007669"/>
    <property type="project" value="UniProtKB-KW"/>
</dbReference>
<dbReference type="RefSeq" id="WP_378974134.1">
    <property type="nucleotide sequence ID" value="NZ_JBHSWN010000001.1"/>
</dbReference>
<organism evidence="9 10">
    <name type="scientific">Methylobacterium komagatae</name>
    <dbReference type="NCBI Taxonomy" id="374425"/>
    <lineage>
        <taxon>Bacteria</taxon>
        <taxon>Pseudomonadati</taxon>
        <taxon>Pseudomonadota</taxon>
        <taxon>Alphaproteobacteria</taxon>
        <taxon>Hyphomicrobiales</taxon>
        <taxon>Methylobacteriaceae</taxon>
        <taxon>Methylobacterium</taxon>
    </lineage>
</organism>
<protein>
    <submittedName>
        <fullName evidence="9">tRNA glutamyl-Q(34) synthetase GluQRS</fullName>
        <ecNumber evidence="9">6.1.1.-</ecNumber>
    </submittedName>
</protein>
<keyword evidence="6 7" id="KW-0030">Aminoacyl-tRNA synthetase</keyword>
<dbReference type="InterPro" id="IPR001412">
    <property type="entry name" value="aa-tRNA-synth_I_CS"/>
</dbReference>
<keyword evidence="7" id="KW-0648">Protein biosynthesis</keyword>
<dbReference type="EC" id="6.1.1.-" evidence="9"/>
<dbReference type="SUPFAM" id="SSF52374">
    <property type="entry name" value="Nucleotidylyl transferase"/>
    <property type="match status" value="1"/>
</dbReference>
<dbReference type="EMBL" id="JBHSWN010000001">
    <property type="protein sequence ID" value="MFC6792356.1"/>
    <property type="molecule type" value="Genomic_DNA"/>
</dbReference>
<dbReference type="InterPro" id="IPR049940">
    <property type="entry name" value="GluQ/Sye"/>
</dbReference>
<keyword evidence="2" id="KW-0479">Metal-binding</keyword>
<dbReference type="PRINTS" id="PR00987">
    <property type="entry name" value="TRNASYNTHGLU"/>
</dbReference>
<evidence type="ECO:0000256" key="6">
    <source>
        <dbReference type="ARBA" id="ARBA00023146"/>
    </source>
</evidence>
<reference evidence="10" key="1">
    <citation type="journal article" date="2019" name="Int. J. Syst. Evol. Microbiol.">
        <title>The Global Catalogue of Microorganisms (GCM) 10K type strain sequencing project: providing services to taxonomists for standard genome sequencing and annotation.</title>
        <authorList>
            <consortium name="The Broad Institute Genomics Platform"/>
            <consortium name="The Broad Institute Genome Sequencing Center for Infectious Disease"/>
            <person name="Wu L."/>
            <person name="Ma J."/>
        </authorList>
    </citation>
    <scope>NUCLEOTIDE SEQUENCE [LARGE SCALE GENOMIC DNA]</scope>
    <source>
        <strain evidence="10">CCUG 48316</strain>
    </source>
</reference>
<gene>
    <name evidence="9" type="primary">gluQRS</name>
    <name evidence="9" type="ORF">ACFQE0_24000</name>
</gene>
<comment type="similarity">
    <text evidence="7">Belongs to the class-I aminoacyl-tRNA synthetase family.</text>
</comment>
<evidence type="ECO:0000256" key="2">
    <source>
        <dbReference type="ARBA" id="ARBA00022723"/>
    </source>
</evidence>
<dbReference type="Proteomes" id="UP001596292">
    <property type="component" value="Unassembled WGS sequence"/>
</dbReference>
<keyword evidence="1 7" id="KW-0436">Ligase</keyword>
<dbReference type="PROSITE" id="PS00178">
    <property type="entry name" value="AA_TRNA_LIGASE_I"/>
    <property type="match status" value="1"/>
</dbReference>
<dbReference type="InterPro" id="IPR000924">
    <property type="entry name" value="Glu/Gln-tRNA-synth"/>
</dbReference>